<reference evidence="17" key="2">
    <citation type="submission" date="2025-08" db="UniProtKB">
        <authorList>
            <consortium name="Ensembl"/>
        </authorList>
    </citation>
    <scope>IDENTIFICATION</scope>
</reference>
<comment type="function">
    <text evidence="14">Component of the zona pellucida, an extracellular matrix surrounding oocytes which mediates sperm binding, induction of the acrosome reaction and prevents post-fertilization polyspermy. The zona pellucida is composed of 3 to 4 glycoproteins, ZP1, ZP2, ZP3, and ZP4. ZP3 is essential for sperm binding and zona matrix formation.</text>
</comment>
<keyword evidence="18" id="KW-1185">Reference proteome</keyword>
<dbReference type="GO" id="GO:0035805">
    <property type="term" value="C:egg coat"/>
    <property type="evidence" value="ECO:0007669"/>
    <property type="project" value="UniProtKB-SubCell"/>
</dbReference>
<evidence type="ECO:0000256" key="4">
    <source>
        <dbReference type="ARBA" id="ARBA00022475"/>
    </source>
</evidence>
<gene>
    <name evidence="17" type="primary">LOC115363628</name>
</gene>
<keyword evidence="10" id="KW-1133">Transmembrane helix</keyword>
<keyword evidence="7 14" id="KW-0165">Cleavage on pair of basic residues</keyword>
<dbReference type="FunFam" id="2.60.40.4100:FF:000002">
    <property type="entry name" value="Zona pellucida sperm-binding protein 3"/>
    <property type="match status" value="1"/>
</dbReference>
<dbReference type="Pfam" id="PF23344">
    <property type="entry name" value="ZP-N"/>
    <property type="match status" value="1"/>
</dbReference>
<reference evidence="17" key="1">
    <citation type="submission" date="2019-06" db="EMBL/GenBank/DDBJ databases">
        <authorList>
            <consortium name="Wellcome Sanger Institute Data Sharing"/>
        </authorList>
    </citation>
    <scope>NUCLEOTIDE SEQUENCE [LARGE SCALE GENOMIC DNA]</scope>
</reference>
<evidence type="ECO:0000256" key="15">
    <source>
        <dbReference type="SAM" id="MobiDB-lite"/>
    </source>
</evidence>
<evidence type="ECO:0000256" key="9">
    <source>
        <dbReference type="ARBA" id="ARBA00022729"/>
    </source>
</evidence>
<comment type="PTM">
    <text evidence="14">Proteolytically cleaved before the transmembrane segment to yield the secreted ectodomain incorporated in the zona pellucida.</text>
</comment>
<dbReference type="InterPro" id="IPR048290">
    <property type="entry name" value="ZP_chr"/>
</dbReference>
<dbReference type="InterPro" id="IPR042235">
    <property type="entry name" value="ZP-C_dom"/>
</dbReference>
<evidence type="ECO:0000256" key="12">
    <source>
        <dbReference type="ARBA" id="ARBA00023157"/>
    </source>
</evidence>
<dbReference type="InterPro" id="IPR055356">
    <property type="entry name" value="ZP-N"/>
</dbReference>
<evidence type="ECO:0000256" key="14">
    <source>
        <dbReference type="RuleBase" id="RU367066"/>
    </source>
</evidence>
<sequence>METLCFSVNLYIAFCLFGVYVSSSFAFPSKQDTQPAAFVGSQDSKNTFYEQKSSAAEERERVNTITVKCHPDSMEIVVKADMFEVGAPIDGDELRLGVEHIDFCKAAASSEDEYRIVVGLLDCGTKHWMTEDSLIYTNLLIYSPMASPDGVIRMDEAVIPIECHYGRKYSLSSSSLAPTWIPFTSTQAAVETLEFGLRIMTSDWLYERSSNVFYLGQPIHIEASVRVGHHIGLRVFISSCVATLDPDRHSVPRYVFIENGCLVDSQLRGSNSLFLPRTQDDELQLVIEAFRFHNEDRGQLYITCHLKAVPINDAELQNKACTYINGRWRSADNNDYACGQCQGQNEVGQTHSIPSSYGTFGPRAPGKPESRWRSGLKANKVWEHEESVGPMLVLPARHKSGPLPVEELPPLLTKMSGQSLYGSQWKSGINFKTGLEKGLLPDLTPPPAQGALGDLTTDMPQAKVSEQNEGEDSHKDLGEATADKDVAPRSNATLSITSKPVESPDEPLHSTDISTTEAPADVGHTDPDLLDVTTLPTTAGPDLSNKDDPKK</sequence>
<dbReference type="GeneID" id="115363628"/>
<proteinExistence type="inferred from homology"/>
<dbReference type="GO" id="GO:0032190">
    <property type="term" value="F:acrosin binding"/>
    <property type="evidence" value="ECO:0007669"/>
    <property type="project" value="TreeGrafter"/>
</dbReference>
<evidence type="ECO:0000313" key="18">
    <source>
        <dbReference type="Proteomes" id="UP000472263"/>
    </source>
</evidence>
<keyword evidence="11" id="KW-0472">Membrane</keyword>
<dbReference type="Proteomes" id="UP000472263">
    <property type="component" value="Chromosome 8"/>
</dbReference>
<keyword evidence="9 14" id="KW-0732">Signal</keyword>
<dbReference type="GO" id="GO:0005886">
    <property type="term" value="C:plasma membrane"/>
    <property type="evidence" value="ECO:0007669"/>
    <property type="project" value="UniProtKB-SubCell"/>
</dbReference>
<evidence type="ECO:0000256" key="13">
    <source>
        <dbReference type="ARBA" id="ARBA00023180"/>
    </source>
</evidence>
<accession>A0A667XNS2</accession>
<dbReference type="FunFam" id="2.60.40.3210:FF:000001">
    <property type="entry name" value="Zona pellucida sperm-binding protein 3"/>
    <property type="match status" value="1"/>
</dbReference>
<dbReference type="InterPro" id="IPR055355">
    <property type="entry name" value="ZP-C"/>
</dbReference>
<keyword evidence="8" id="KW-0812">Transmembrane</keyword>
<organism evidence="17 18">
    <name type="scientific">Myripristis murdjan</name>
    <name type="common">pinecone soldierfish</name>
    <dbReference type="NCBI Taxonomy" id="586833"/>
    <lineage>
        <taxon>Eukaryota</taxon>
        <taxon>Metazoa</taxon>
        <taxon>Chordata</taxon>
        <taxon>Craniata</taxon>
        <taxon>Vertebrata</taxon>
        <taxon>Euteleostomi</taxon>
        <taxon>Actinopterygii</taxon>
        <taxon>Neopterygii</taxon>
        <taxon>Teleostei</taxon>
        <taxon>Neoteleostei</taxon>
        <taxon>Acanthomorphata</taxon>
        <taxon>Holocentriformes</taxon>
        <taxon>Holocentridae</taxon>
        <taxon>Myripristis</taxon>
    </lineage>
</organism>
<keyword evidence="4 14" id="KW-1003">Cell membrane</keyword>
<keyword evidence="12 14" id="KW-1015">Disulfide bond</keyword>
<dbReference type="GeneTree" id="ENSGT01030000234567"/>
<name>A0A667XNS2_9TELE</name>
<protein>
    <recommendedName>
        <fullName evidence="3 14">Zona pellucida sperm-binding protein 3</fullName>
    </recommendedName>
</protein>
<dbReference type="InterPro" id="IPR001507">
    <property type="entry name" value="ZP_dom"/>
</dbReference>
<evidence type="ECO:0000256" key="10">
    <source>
        <dbReference type="ARBA" id="ARBA00022989"/>
    </source>
</evidence>
<dbReference type="SMART" id="SM00241">
    <property type="entry name" value="ZP"/>
    <property type="match status" value="1"/>
</dbReference>
<feature type="domain" description="ZP" evidence="16">
    <location>
        <begin position="68"/>
        <end position="328"/>
    </location>
</feature>
<comment type="subcellular location">
    <subcellularLocation>
        <location evidence="1">Secreted</location>
        <location evidence="1">Extracellular space</location>
        <location evidence="1">Extracellular matrix</location>
    </subcellularLocation>
    <subcellularLocation>
        <location evidence="14">Zona pellucida</location>
    </subcellularLocation>
    <subcellularLocation>
        <location evidence="14">Cell membrane</location>
        <topology evidence="14">Single-pass type I membrane protein</topology>
    </subcellularLocation>
</comment>
<evidence type="ECO:0000313" key="17">
    <source>
        <dbReference type="Ensembl" id="ENSMMDP00005010691.1"/>
    </source>
</evidence>
<dbReference type="PANTHER" id="PTHR11576">
    <property type="entry name" value="ZONA PELLUCIDA SPERM-BINDING PROTEIN 3"/>
    <property type="match status" value="1"/>
</dbReference>
<dbReference type="Ensembl" id="ENSMMDT00005011012.1">
    <property type="protein sequence ID" value="ENSMMDP00005010691.1"/>
    <property type="gene ID" value="ENSMMDG00005005755.1"/>
</dbReference>
<dbReference type="InParanoid" id="A0A667XNS2"/>
<evidence type="ECO:0000256" key="11">
    <source>
        <dbReference type="ARBA" id="ARBA00023136"/>
    </source>
</evidence>
<feature type="region of interest" description="Disordered" evidence="15">
    <location>
        <begin position="462"/>
        <end position="551"/>
    </location>
</feature>
<evidence type="ECO:0000256" key="7">
    <source>
        <dbReference type="ARBA" id="ARBA00022685"/>
    </source>
</evidence>
<dbReference type="Pfam" id="PF00100">
    <property type="entry name" value="Zona_pellucida"/>
    <property type="match status" value="1"/>
</dbReference>
<dbReference type="PANTHER" id="PTHR11576:SF2">
    <property type="entry name" value="ZONA PELLUCIDA SPERM-BINDING PROTEIN 3"/>
    <property type="match status" value="1"/>
</dbReference>
<dbReference type="Gene3D" id="2.60.40.3210">
    <property type="entry name" value="Zona pellucida, ZP-N domain"/>
    <property type="match status" value="1"/>
</dbReference>
<evidence type="ECO:0000256" key="5">
    <source>
        <dbReference type="ARBA" id="ARBA00022525"/>
    </source>
</evidence>
<dbReference type="RefSeq" id="XP_029913744.1">
    <property type="nucleotide sequence ID" value="XM_030057884.1"/>
</dbReference>
<dbReference type="PRINTS" id="PR00023">
    <property type="entry name" value="ZPELLUCIDA"/>
</dbReference>
<dbReference type="GO" id="GO:0035803">
    <property type="term" value="P:egg coat formation"/>
    <property type="evidence" value="ECO:0007669"/>
    <property type="project" value="UniProtKB-UniRule"/>
</dbReference>
<evidence type="ECO:0000256" key="2">
    <source>
        <dbReference type="ARBA" id="ARBA00006735"/>
    </source>
</evidence>
<comment type="similarity">
    <text evidence="2 14">Belongs to the ZP domain family. ZPC subfamily.</text>
</comment>
<keyword evidence="5 14" id="KW-0964">Secreted</keyword>
<dbReference type="AlphaFoldDB" id="A0A667XNS2"/>
<evidence type="ECO:0000259" key="16">
    <source>
        <dbReference type="PROSITE" id="PS51034"/>
    </source>
</evidence>
<evidence type="ECO:0000256" key="3">
    <source>
        <dbReference type="ARBA" id="ARBA00017980"/>
    </source>
</evidence>
<dbReference type="GO" id="GO:0007339">
    <property type="term" value="P:binding of sperm to zona pellucida"/>
    <property type="evidence" value="ECO:0007669"/>
    <property type="project" value="UniProtKB-UniRule"/>
</dbReference>
<reference evidence="17" key="3">
    <citation type="submission" date="2025-09" db="UniProtKB">
        <authorList>
            <consortium name="Ensembl"/>
        </authorList>
    </citation>
    <scope>IDENTIFICATION</scope>
</reference>
<keyword evidence="13" id="KW-0325">Glycoprotein</keyword>
<evidence type="ECO:0000256" key="1">
    <source>
        <dbReference type="ARBA" id="ARBA00004498"/>
    </source>
</evidence>
<dbReference type="GO" id="GO:2000344">
    <property type="term" value="P:positive regulation of acrosome reaction"/>
    <property type="evidence" value="ECO:0007669"/>
    <property type="project" value="UniProtKB-UniRule"/>
</dbReference>
<dbReference type="GO" id="GO:0035804">
    <property type="term" value="F:structural constituent of egg coat"/>
    <property type="evidence" value="ECO:0007669"/>
    <property type="project" value="UniProtKB-UniRule"/>
</dbReference>
<dbReference type="PROSITE" id="PS51034">
    <property type="entry name" value="ZP_2"/>
    <property type="match status" value="1"/>
</dbReference>
<comment type="domain">
    <text evidence="14">The ZP domain is involved in the polymerization of the ZP proteins to form the zona pellucida.</text>
</comment>
<feature type="compositionally biased region" description="Polar residues" evidence="15">
    <location>
        <begin position="490"/>
        <end position="500"/>
    </location>
</feature>
<evidence type="ECO:0000256" key="8">
    <source>
        <dbReference type="ARBA" id="ARBA00022692"/>
    </source>
</evidence>
<dbReference type="OrthoDB" id="8880842at2759"/>
<dbReference type="Gene3D" id="2.60.40.4100">
    <property type="entry name" value="Zona pellucida, ZP-C domain"/>
    <property type="match status" value="1"/>
</dbReference>
<keyword evidence="6 14" id="KW-0272">Extracellular matrix</keyword>
<feature type="compositionally biased region" description="Basic and acidic residues" evidence="15">
    <location>
        <begin position="471"/>
        <end position="487"/>
    </location>
</feature>
<evidence type="ECO:0000256" key="6">
    <source>
        <dbReference type="ARBA" id="ARBA00022530"/>
    </source>
</evidence>